<dbReference type="AlphaFoldDB" id="A0A0P1AE08"/>
<dbReference type="GeneID" id="59053046"/>
<keyword evidence="2" id="KW-1185">Reference proteome</keyword>
<dbReference type="EMBL" id="CCYD01000349">
    <property type="protein sequence ID" value="CEG39068.1"/>
    <property type="molecule type" value="Genomic_DNA"/>
</dbReference>
<organism evidence="1 2">
    <name type="scientific">Plasmopara halstedii</name>
    <name type="common">Downy mildew of sunflower</name>
    <dbReference type="NCBI Taxonomy" id="4781"/>
    <lineage>
        <taxon>Eukaryota</taxon>
        <taxon>Sar</taxon>
        <taxon>Stramenopiles</taxon>
        <taxon>Oomycota</taxon>
        <taxon>Peronosporomycetes</taxon>
        <taxon>Peronosporales</taxon>
        <taxon>Peronosporaceae</taxon>
        <taxon>Plasmopara</taxon>
    </lineage>
</organism>
<dbReference type="Proteomes" id="UP000054928">
    <property type="component" value="Unassembled WGS sequence"/>
</dbReference>
<sequence length="59" mass="6841">MRSRTRTLGTGLRKRFDNYCTRCARNQVVNLYEYTGDSSRVEAHSIRAYVDIAASKLLR</sequence>
<name>A0A0P1AE08_PLAHL</name>
<dbReference type="RefSeq" id="XP_036263096.1">
    <property type="nucleotide sequence ID" value="XM_036407388.1"/>
</dbReference>
<proteinExistence type="predicted"/>
<reference evidence="2" key="1">
    <citation type="submission" date="2014-09" db="EMBL/GenBank/DDBJ databases">
        <authorList>
            <person name="Sharma Rahul"/>
            <person name="Thines Marco"/>
        </authorList>
    </citation>
    <scope>NUCLEOTIDE SEQUENCE [LARGE SCALE GENOMIC DNA]</scope>
</reference>
<evidence type="ECO:0000313" key="1">
    <source>
        <dbReference type="EMBL" id="CEG39068.1"/>
    </source>
</evidence>
<protein>
    <submittedName>
        <fullName evidence="1">Uncharacterized protein</fullName>
    </submittedName>
</protein>
<accession>A0A0P1AE08</accession>
<evidence type="ECO:0000313" key="2">
    <source>
        <dbReference type="Proteomes" id="UP000054928"/>
    </source>
</evidence>